<gene>
    <name evidence="17" type="primary">nnrD</name>
    <name evidence="18" type="synonym">nnrE</name>
    <name evidence="22" type="ORF">ADN01_00095</name>
</gene>
<reference evidence="22 23" key="1">
    <citation type="submission" date="2015-07" db="EMBL/GenBank/DDBJ databases">
        <title>Genome sequence of Levilinea saccharolytica DSM 16555.</title>
        <authorList>
            <person name="Hemp J."/>
            <person name="Ward L.M."/>
            <person name="Pace L.A."/>
            <person name="Fischer W.W."/>
        </authorList>
    </citation>
    <scope>NUCLEOTIDE SEQUENCE [LARGE SCALE GENOMIC DNA]</scope>
    <source>
        <strain evidence="22 23">KIBI-1</strain>
    </source>
</reference>
<comment type="similarity">
    <text evidence="18">Belongs to the NnrE/AIBP family.</text>
</comment>
<protein>
    <recommendedName>
        <fullName evidence="19">Bifunctional NAD(P)H-hydrate repair enzyme</fullName>
    </recommendedName>
    <alternativeName>
        <fullName evidence="19">Nicotinamide nucleotide repair protein</fullName>
    </alternativeName>
    <domain>
        <recommendedName>
            <fullName evidence="19">ADP-dependent (S)-NAD(P)H-hydrate dehydratase</fullName>
            <ecNumber evidence="19">4.2.1.136</ecNumber>
        </recommendedName>
        <alternativeName>
            <fullName evidence="19">ADP-dependent NAD(P)HX dehydratase</fullName>
        </alternativeName>
    </domain>
    <domain>
        <recommendedName>
            <fullName evidence="19">NAD(P)H-hydrate epimerase</fullName>
            <ecNumber evidence="19">5.1.99.6</ecNumber>
        </recommendedName>
    </domain>
</protein>
<feature type="domain" description="YjeF C-terminal" evidence="20">
    <location>
        <begin position="230"/>
        <end position="538"/>
    </location>
</feature>
<comment type="catalytic activity">
    <reaction evidence="1 18 19">
        <text>(6R)-NADHX = (6S)-NADHX</text>
        <dbReference type="Rhea" id="RHEA:32215"/>
        <dbReference type="ChEBI" id="CHEBI:64074"/>
        <dbReference type="ChEBI" id="CHEBI:64075"/>
        <dbReference type="EC" id="5.1.99.6"/>
    </reaction>
</comment>
<evidence type="ECO:0000256" key="1">
    <source>
        <dbReference type="ARBA" id="ARBA00000013"/>
    </source>
</evidence>
<dbReference type="PIRSF" id="PIRSF017184">
    <property type="entry name" value="Nnr"/>
    <property type="match status" value="1"/>
</dbReference>
<feature type="binding site" evidence="17">
    <location>
        <position position="265"/>
    </location>
    <ligand>
        <name>(6S)-NADPHX</name>
        <dbReference type="ChEBI" id="CHEBI:64076"/>
    </ligand>
</feature>
<comment type="similarity">
    <text evidence="3 19">In the N-terminal section; belongs to the NnrE/AIBP family.</text>
</comment>
<name>A0A0N8GTC8_9CHLR</name>
<dbReference type="Gene3D" id="3.40.1190.20">
    <property type="match status" value="1"/>
</dbReference>
<feature type="binding site" evidence="18">
    <location>
        <begin position="132"/>
        <end position="138"/>
    </location>
    <ligand>
        <name>(6S)-NADPHX</name>
        <dbReference type="ChEBI" id="CHEBI:64076"/>
    </ligand>
</feature>
<evidence type="ECO:0000313" key="22">
    <source>
        <dbReference type="EMBL" id="KPL91738.1"/>
    </source>
</evidence>
<feature type="binding site" evidence="17">
    <location>
        <position position="478"/>
    </location>
    <ligand>
        <name>AMP</name>
        <dbReference type="ChEBI" id="CHEBI:456215"/>
    </ligand>
</feature>
<dbReference type="InterPro" id="IPR004443">
    <property type="entry name" value="YjeF_N_dom"/>
</dbReference>
<dbReference type="Pfam" id="PF01256">
    <property type="entry name" value="Carb_kinase"/>
    <property type="match status" value="2"/>
</dbReference>
<comment type="catalytic activity">
    <reaction evidence="16 17 19">
        <text>(6S)-NADPHX + ADP = AMP + phosphate + NADPH + H(+)</text>
        <dbReference type="Rhea" id="RHEA:32235"/>
        <dbReference type="ChEBI" id="CHEBI:15378"/>
        <dbReference type="ChEBI" id="CHEBI:43474"/>
        <dbReference type="ChEBI" id="CHEBI:57783"/>
        <dbReference type="ChEBI" id="CHEBI:64076"/>
        <dbReference type="ChEBI" id="CHEBI:456215"/>
        <dbReference type="ChEBI" id="CHEBI:456216"/>
        <dbReference type="EC" id="4.2.1.136"/>
    </reaction>
</comment>
<dbReference type="PATRIC" id="fig|229921.5.peg.3383"/>
<keyword evidence="12 17" id="KW-0456">Lyase</keyword>
<evidence type="ECO:0000256" key="11">
    <source>
        <dbReference type="ARBA" id="ARBA00023235"/>
    </source>
</evidence>
<dbReference type="NCBIfam" id="TIGR00196">
    <property type="entry name" value="yjeF_cterm"/>
    <property type="match status" value="1"/>
</dbReference>
<dbReference type="HAMAP" id="MF_01966">
    <property type="entry name" value="NADHX_epimerase"/>
    <property type="match status" value="1"/>
</dbReference>
<dbReference type="RefSeq" id="WP_062417943.1">
    <property type="nucleotide sequence ID" value="NZ_DF967974.1"/>
</dbReference>
<organism evidence="22 23">
    <name type="scientific">Levilinea saccharolytica</name>
    <dbReference type="NCBI Taxonomy" id="229921"/>
    <lineage>
        <taxon>Bacteria</taxon>
        <taxon>Bacillati</taxon>
        <taxon>Chloroflexota</taxon>
        <taxon>Anaerolineae</taxon>
        <taxon>Anaerolineales</taxon>
        <taxon>Anaerolineaceae</taxon>
        <taxon>Levilinea</taxon>
    </lineage>
</organism>
<feature type="domain" description="YjeF N-terminal" evidence="21">
    <location>
        <begin position="10"/>
        <end position="220"/>
    </location>
</feature>
<dbReference type="HAMAP" id="MF_01965">
    <property type="entry name" value="NADHX_dehydratase"/>
    <property type="match status" value="1"/>
</dbReference>
<evidence type="ECO:0000259" key="20">
    <source>
        <dbReference type="PROSITE" id="PS51383"/>
    </source>
</evidence>
<comment type="subunit">
    <text evidence="17">Homotetramer.</text>
</comment>
<sequence length="538" mass="56155">MMKLVTVAEMRAMEAEANARGVSYETMMERAGLGVARFVNENLYVGEDEKIAVGLVGSGNNGGDALVTLAALARMGWTVRAYLTSAPDRSHPLIKRLLDFDAELVEMAQDAEFSRLDGWLESAAVILDGVLGTGIHLPLRPETARLLGHVAEFDPPGTVVAVDCPSGVDCESGEMAEETIPADVTLCMDAVKVGLMRFPAYAAIGDLQVIDLELPEDLPTEQGLRRSVADYDMVGERLPVRALDAHKGSFGTVMAAVGSIPYTGAAYLAGMAAYRVGAGLVRMAVPGPLHAALAGKFPEATWLLLPHEMGVIAAAGAELLLKNLDRVTALLVGPGLGLEETTGEFLAHLLTGKSSKTARHPLGFGSAAQNHETAEHLAALPPLVMDADGLRLLAKMENWPARLPEGCILTPHAGEMAALTGLSVEEIQAERMAVAEKYAREWGQVVILKGALTVVAAPDGRVTVIPIATPALARAGTGDVLAGAAAGFRAQGLEAFDAAVCAAFIHGEAGLAASRTSAEASVVAGDLLPLIPAVMSLF</sequence>
<dbReference type="GO" id="GO:0005524">
    <property type="term" value="F:ATP binding"/>
    <property type="evidence" value="ECO:0007669"/>
    <property type="project" value="UniProtKB-UniRule"/>
</dbReference>
<evidence type="ECO:0000256" key="8">
    <source>
        <dbReference type="ARBA" id="ARBA00022857"/>
    </source>
</evidence>
<dbReference type="PROSITE" id="PS51383">
    <property type="entry name" value="YJEF_C_3"/>
    <property type="match status" value="1"/>
</dbReference>
<dbReference type="GO" id="GO:0052855">
    <property type="term" value="F:ADP-dependent NAD(P)H-hydrate dehydratase activity"/>
    <property type="evidence" value="ECO:0007669"/>
    <property type="project" value="UniProtKB-UniRule"/>
</dbReference>
<dbReference type="PANTHER" id="PTHR12592">
    <property type="entry name" value="ATP-DEPENDENT (S)-NAD(P)H-HYDRATE DEHYDRATASE FAMILY MEMBER"/>
    <property type="match status" value="1"/>
</dbReference>
<comment type="function">
    <text evidence="14 19">Bifunctional enzyme that catalyzes the epimerization of the S- and R-forms of NAD(P)HX and the dehydration of the S-form of NAD(P)HX at the expense of ADP, which is converted to AMP. This allows the repair of both epimers of NAD(P)HX, a damaged form of NAD(P)H that is a result of enzymatic or heat-dependent hydration.</text>
</comment>
<feature type="binding site" evidence="18">
    <location>
        <begin position="60"/>
        <end position="64"/>
    </location>
    <ligand>
        <name>(6S)-NADPHX</name>
        <dbReference type="ChEBI" id="CHEBI:64076"/>
    </ligand>
</feature>
<evidence type="ECO:0000256" key="7">
    <source>
        <dbReference type="ARBA" id="ARBA00022840"/>
    </source>
</evidence>
<evidence type="ECO:0000256" key="13">
    <source>
        <dbReference type="ARBA" id="ARBA00023268"/>
    </source>
</evidence>
<evidence type="ECO:0000256" key="15">
    <source>
        <dbReference type="ARBA" id="ARBA00048238"/>
    </source>
</evidence>
<dbReference type="STRING" id="229921.ADN01_00095"/>
<comment type="caution">
    <text evidence="22">The sequence shown here is derived from an EMBL/GenBank/DDBJ whole genome shotgun (WGS) entry which is preliminary data.</text>
</comment>
<dbReference type="InterPro" id="IPR000631">
    <property type="entry name" value="CARKD"/>
</dbReference>
<feature type="binding site" evidence="17">
    <location>
        <position position="412"/>
    </location>
    <ligand>
        <name>(6S)-NADPHX</name>
        <dbReference type="ChEBI" id="CHEBI:64076"/>
    </ligand>
</feature>
<keyword evidence="6 17" id="KW-0547">Nucleotide-binding</keyword>
<feature type="binding site" evidence="18">
    <location>
        <position position="163"/>
    </location>
    <ligand>
        <name>(6S)-NADPHX</name>
        <dbReference type="ChEBI" id="CHEBI:64076"/>
    </ligand>
</feature>
<proteinExistence type="inferred from homology"/>
<comment type="catalytic activity">
    <reaction evidence="2 18 19">
        <text>(6R)-NADPHX = (6S)-NADPHX</text>
        <dbReference type="Rhea" id="RHEA:32227"/>
        <dbReference type="ChEBI" id="CHEBI:64076"/>
        <dbReference type="ChEBI" id="CHEBI:64077"/>
        <dbReference type="EC" id="5.1.99.6"/>
    </reaction>
</comment>
<dbReference type="PANTHER" id="PTHR12592:SF0">
    <property type="entry name" value="ATP-DEPENDENT (S)-NAD(P)H-HYDRATE DEHYDRATASE"/>
    <property type="match status" value="1"/>
</dbReference>
<evidence type="ECO:0000256" key="17">
    <source>
        <dbReference type="HAMAP-Rule" id="MF_01965"/>
    </source>
</evidence>
<comment type="catalytic activity">
    <reaction evidence="15 17 19">
        <text>(6S)-NADHX + ADP = AMP + phosphate + NADH + H(+)</text>
        <dbReference type="Rhea" id="RHEA:32223"/>
        <dbReference type="ChEBI" id="CHEBI:15378"/>
        <dbReference type="ChEBI" id="CHEBI:43474"/>
        <dbReference type="ChEBI" id="CHEBI:57945"/>
        <dbReference type="ChEBI" id="CHEBI:64074"/>
        <dbReference type="ChEBI" id="CHEBI:456215"/>
        <dbReference type="ChEBI" id="CHEBI:456216"/>
        <dbReference type="EC" id="4.2.1.136"/>
    </reaction>
</comment>
<comment type="similarity">
    <text evidence="17">Belongs to the NnrD/CARKD family.</text>
</comment>
<comment type="cofactor">
    <cofactor evidence="17">
        <name>Mg(2+)</name>
        <dbReference type="ChEBI" id="CHEBI:18420"/>
    </cofactor>
</comment>
<evidence type="ECO:0000256" key="3">
    <source>
        <dbReference type="ARBA" id="ARBA00006001"/>
    </source>
</evidence>
<dbReference type="Pfam" id="PF03853">
    <property type="entry name" value="YjeF_N"/>
    <property type="match status" value="1"/>
</dbReference>
<dbReference type="EC" id="4.2.1.136" evidence="19"/>
<keyword evidence="11 18" id="KW-0413">Isomerase</keyword>
<dbReference type="SUPFAM" id="SSF53613">
    <property type="entry name" value="Ribokinase-like"/>
    <property type="match status" value="1"/>
</dbReference>
<comment type="function">
    <text evidence="17">Catalyzes the dehydration of the S-form of NAD(P)HX at the expense of ADP, which is converted to AMP. Together with NAD(P)HX epimerase, which catalyzes the epimerization of the S- and R-forms, the enzyme allows the repair of both epimers of NAD(P)HX, a damaged form of NAD(P)H that is a result of enzymatic or heat-dependent hydration.</text>
</comment>
<dbReference type="AlphaFoldDB" id="A0A0N8GTC8"/>
<evidence type="ECO:0000313" key="23">
    <source>
        <dbReference type="Proteomes" id="UP000050501"/>
    </source>
</evidence>
<feature type="binding site" evidence="18">
    <location>
        <position position="61"/>
    </location>
    <ligand>
        <name>K(+)</name>
        <dbReference type="ChEBI" id="CHEBI:29103"/>
    </ligand>
</feature>
<evidence type="ECO:0000256" key="4">
    <source>
        <dbReference type="ARBA" id="ARBA00009524"/>
    </source>
</evidence>
<dbReference type="EMBL" id="LGCM01000002">
    <property type="protein sequence ID" value="KPL91738.1"/>
    <property type="molecule type" value="Genomic_DNA"/>
</dbReference>
<evidence type="ECO:0000256" key="14">
    <source>
        <dbReference type="ARBA" id="ARBA00025153"/>
    </source>
</evidence>
<dbReference type="NCBIfam" id="TIGR00197">
    <property type="entry name" value="yjeF_nterm"/>
    <property type="match status" value="1"/>
</dbReference>
<keyword evidence="5 18" id="KW-0479">Metal-binding</keyword>
<feature type="binding site" evidence="17">
    <location>
        <position position="479"/>
    </location>
    <ligand>
        <name>(6S)-NADPHX</name>
        <dbReference type="ChEBI" id="CHEBI:64076"/>
    </ligand>
</feature>
<dbReference type="Proteomes" id="UP000050501">
    <property type="component" value="Unassembled WGS sequence"/>
</dbReference>
<keyword evidence="9 18" id="KW-0630">Potassium</keyword>
<dbReference type="GO" id="GO:0052856">
    <property type="term" value="F:NAD(P)HX epimerase activity"/>
    <property type="evidence" value="ECO:0007669"/>
    <property type="project" value="UniProtKB-UniRule"/>
</dbReference>
<dbReference type="PROSITE" id="PS51385">
    <property type="entry name" value="YJEF_N"/>
    <property type="match status" value="1"/>
</dbReference>
<feature type="binding site" evidence="18">
    <location>
        <position position="128"/>
    </location>
    <ligand>
        <name>K(+)</name>
        <dbReference type="ChEBI" id="CHEBI:29103"/>
    </ligand>
</feature>
<dbReference type="InterPro" id="IPR030677">
    <property type="entry name" value="Nnr"/>
</dbReference>
<dbReference type="InterPro" id="IPR036652">
    <property type="entry name" value="YjeF_N_dom_sf"/>
</dbReference>
<evidence type="ECO:0000256" key="19">
    <source>
        <dbReference type="PIRNR" id="PIRNR017184"/>
    </source>
</evidence>
<keyword evidence="10 17" id="KW-0520">NAD</keyword>
<keyword evidence="7 17" id="KW-0067">ATP-binding</keyword>
<accession>A0A0N8GTC8</accession>
<evidence type="ECO:0000259" key="21">
    <source>
        <dbReference type="PROSITE" id="PS51385"/>
    </source>
</evidence>
<keyword evidence="23" id="KW-1185">Reference proteome</keyword>
<dbReference type="CDD" id="cd01171">
    <property type="entry name" value="YXKO-related"/>
    <property type="match status" value="1"/>
</dbReference>
<keyword evidence="13" id="KW-0511">Multifunctional enzyme</keyword>
<evidence type="ECO:0000256" key="16">
    <source>
        <dbReference type="ARBA" id="ARBA00049209"/>
    </source>
</evidence>
<feature type="binding site" evidence="17">
    <location>
        <position position="335"/>
    </location>
    <ligand>
        <name>(6S)-NADPHX</name>
        <dbReference type="ChEBI" id="CHEBI:64076"/>
    </ligand>
</feature>
<feature type="binding site" evidence="18">
    <location>
        <position position="166"/>
    </location>
    <ligand>
        <name>K(+)</name>
        <dbReference type="ChEBI" id="CHEBI:29103"/>
    </ligand>
</feature>
<comment type="function">
    <text evidence="18">Catalyzes the epimerization of the S- and R-forms of NAD(P)HX, a damaged form of NAD(P)H that is a result of enzymatic or heat-dependent hydration. This is a prerequisite for the S-specific NAD(P)H-hydrate dehydratase to allow the repair of both epimers of NAD(P)HX.</text>
</comment>
<dbReference type="GO" id="GO:0110051">
    <property type="term" value="P:metabolite repair"/>
    <property type="evidence" value="ECO:0007669"/>
    <property type="project" value="TreeGrafter"/>
</dbReference>
<evidence type="ECO:0000256" key="6">
    <source>
        <dbReference type="ARBA" id="ARBA00022741"/>
    </source>
</evidence>
<evidence type="ECO:0000256" key="18">
    <source>
        <dbReference type="HAMAP-Rule" id="MF_01966"/>
    </source>
</evidence>
<evidence type="ECO:0000256" key="9">
    <source>
        <dbReference type="ARBA" id="ARBA00022958"/>
    </source>
</evidence>
<keyword evidence="8 17" id="KW-0521">NADP</keyword>
<comment type="cofactor">
    <cofactor evidence="18 19">
        <name>K(+)</name>
        <dbReference type="ChEBI" id="CHEBI:29103"/>
    </cofactor>
    <text evidence="18 19">Binds 1 potassium ion per subunit.</text>
</comment>
<dbReference type="GO" id="GO:0046496">
    <property type="term" value="P:nicotinamide nucleotide metabolic process"/>
    <property type="evidence" value="ECO:0007669"/>
    <property type="project" value="UniProtKB-UniRule"/>
</dbReference>
<comment type="caution">
    <text evidence="18">Lacks conserved residue(s) required for the propagation of feature annotation.</text>
</comment>
<evidence type="ECO:0000256" key="12">
    <source>
        <dbReference type="ARBA" id="ARBA00023239"/>
    </source>
</evidence>
<evidence type="ECO:0000256" key="2">
    <source>
        <dbReference type="ARBA" id="ARBA00000909"/>
    </source>
</evidence>
<dbReference type="SUPFAM" id="SSF64153">
    <property type="entry name" value="YjeF N-terminal domain-like"/>
    <property type="match status" value="1"/>
</dbReference>
<dbReference type="OrthoDB" id="9806925at2"/>
<evidence type="ECO:0000256" key="5">
    <source>
        <dbReference type="ARBA" id="ARBA00022723"/>
    </source>
</evidence>
<dbReference type="InterPro" id="IPR029056">
    <property type="entry name" value="Ribokinase-like"/>
</dbReference>
<evidence type="ECO:0000256" key="10">
    <source>
        <dbReference type="ARBA" id="ARBA00023027"/>
    </source>
</evidence>
<dbReference type="Gene3D" id="3.40.50.10260">
    <property type="entry name" value="YjeF N-terminal domain"/>
    <property type="match status" value="1"/>
</dbReference>
<dbReference type="GO" id="GO:0046872">
    <property type="term" value="F:metal ion binding"/>
    <property type="evidence" value="ECO:0007669"/>
    <property type="project" value="UniProtKB-UniRule"/>
</dbReference>
<dbReference type="EC" id="5.1.99.6" evidence="19"/>
<feature type="binding site" evidence="17">
    <location>
        <begin position="449"/>
        <end position="453"/>
    </location>
    <ligand>
        <name>AMP</name>
        <dbReference type="ChEBI" id="CHEBI:456215"/>
    </ligand>
</feature>
<comment type="similarity">
    <text evidence="4 19">In the C-terminal section; belongs to the NnrD/CARKD family.</text>
</comment>